<dbReference type="GO" id="GO:0008170">
    <property type="term" value="F:N-methyltransferase activity"/>
    <property type="evidence" value="ECO:0007669"/>
    <property type="project" value="InterPro"/>
</dbReference>
<dbReference type="InterPro" id="IPR001091">
    <property type="entry name" value="RM_Methyltransferase"/>
</dbReference>
<dbReference type="InterPro" id="IPR002052">
    <property type="entry name" value="DNA_methylase_N6_adenine_CS"/>
</dbReference>
<keyword evidence="3" id="KW-0808">Transferase</keyword>
<dbReference type="Proteomes" id="UP000243342">
    <property type="component" value="Unassembled WGS sequence"/>
</dbReference>
<keyword evidence="7" id="KW-1185">Reference proteome</keyword>
<organism evidence="6 7">
    <name type="scientific">Mangrovactinospora gilvigrisea</name>
    <dbReference type="NCBI Taxonomy" id="1428644"/>
    <lineage>
        <taxon>Bacteria</taxon>
        <taxon>Bacillati</taxon>
        <taxon>Actinomycetota</taxon>
        <taxon>Actinomycetes</taxon>
        <taxon>Kitasatosporales</taxon>
        <taxon>Streptomycetaceae</taxon>
        <taxon>Mangrovactinospora</taxon>
    </lineage>
</organism>
<dbReference type="OrthoDB" id="9773060at2"/>
<dbReference type="GO" id="GO:0005737">
    <property type="term" value="C:cytoplasm"/>
    <property type="evidence" value="ECO:0007669"/>
    <property type="project" value="TreeGrafter"/>
</dbReference>
<evidence type="ECO:0000313" key="6">
    <source>
        <dbReference type="EMBL" id="OIV35961.1"/>
    </source>
</evidence>
<evidence type="ECO:0000256" key="3">
    <source>
        <dbReference type="ARBA" id="ARBA00022679"/>
    </source>
</evidence>
<evidence type="ECO:0000259" key="5">
    <source>
        <dbReference type="Pfam" id="PF01555"/>
    </source>
</evidence>
<gene>
    <name evidence="6" type="ORF">BIV57_18755</name>
</gene>
<dbReference type="GO" id="GO:0032259">
    <property type="term" value="P:methylation"/>
    <property type="evidence" value="ECO:0007669"/>
    <property type="project" value="UniProtKB-KW"/>
</dbReference>
<comment type="caution">
    <text evidence="6">The sequence shown here is derived from an EMBL/GenBank/DDBJ whole genome shotgun (WGS) entry which is preliminary data.</text>
</comment>
<dbReference type="Pfam" id="PF01555">
    <property type="entry name" value="N6_N4_Mtase"/>
    <property type="match status" value="1"/>
</dbReference>
<dbReference type="SUPFAM" id="SSF53335">
    <property type="entry name" value="S-adenosyl-L-methionine-dependent methyltransferases"/>
    <property type="match status" value="1"/>
</dbReference>
<feature type="domain" description="DNA methylase N-4/N-6" evidence="5">
    <location>
        <begin position="22"/>
        <end position="229"/>
    </location>
</feature>
<dbReference type="EMBL" id="MLCF01000121">
    <property type="protein sequence ID" value="OIV35961.1"/>
    <property type="molecule type" value="Genomic_DNA"/>
</dbReference>
<dbReference type="PANTHER" id="PTHR13370">
    <property type="entry name" value="RNA METHYLASE-RELATED"/>
    <property type="match status" value="1"/>
</dbReference>
<dbReference type="InterPro" id="IPR002941">
    <property type="entry name" value="DNA_methylase_N4/N6"/>
</dbReference>
<evidence type="ECO:0000256" key="2">
    <source>
        <dbReference type="ARBA" id="ARBA00022603"/>
    </source>
</evidence>
<dbReference type="PANTHER" id="PTHR13370:SF3">
    <property type="entry name" value="TRNA (GUANINE(10)-N2)-METHYLTRANSFERASE HOMOLOG"/>
    <property type="match status" value="1"/>
</dbReference>
<comment type="similarity">
    <text evidence="1 4">Belongs to the N(4)/N(6)-methyltransferase family.</text>
</comment>
<dbReference type="EC" id="2.1.1.-" evidence="4"/>
<accession>A0A1J7BR85</accession>
<protein>
    <recommendedName>
        <fullName evidence="4">Methyltransferase</fullName>
        <ecNumber evidence="4">2.1.1.-</ecNumber>
    </recommendedName>
</protein>
<dbReference type="GO" id="GO:0009007">
    <property type="term" value="F:site-specific DNA-methyltransferase (adenine-specific) activity"/>
    <property type="evidence" value="ECO:0007669"/>
    <property type="project" value="TreeGrafter"/>
</dbReference>
<dbReference type="Gene3D" id="3.40.50.150">
    <property type="entry name" value="Vaccinia Virus protein VP39"/>
    <property type="match status" value="1"/>
</dbReference>
<dbReference type="PROSITE" id="PS00092">
    <property type="entry name" value="N6_MTASE"/>
    <property type="match status" value="1"/>
</dbReference>
<proteinExistence type="inferred from homology"/>
<evidence type="ECO:0000313" key="7">
    <source>
        <dbReference type="Proteomes" id="UP000243342"/>
    </source>
</evidence>
<dbReference type="InterPro" id="IPR029063">
    <property type="entry name" value="SAM-dependent_MTases_sf"/>
</dbReference>
<dbReference type="FunFam" id="3.40.50.150:FF:000166">
    <property type="entry name" value="Methyltransferase"/>
    <property type="match status" value="1"/>
</dbReference>
<evidence type="ECO:0000256" key="1">
    <source>
        <dbReference type="ARBA" id="ARBA00006594"/>
    </source>
</evidence>
<dbReference type="GO" id="GO:0003677">
    <property type="term" value="F:DNA binding"/>
    <property type="evidence" value="ECO:0007669"/>
    <property type="project" value="InterPro"/>
</dbReference>
<dbReference type="STRING" id="1428644.BIV57_18755"/>
<sequence>MPYTLHRGDALAVLTTLADASIDAVITDPPYNSGGTTSAERTGRTARAKYTSAKDENLKDFPGEARDQHSYTRWLTLILTECYRATRAGGVAAVFCDWRQLAPTTDALQGGGYLWRGVIVWHKPVSRPQKGRFKQECEFVPWGSKGPMDVASNPVFLPGIYSASQPRKDRVHITQKPLEVMRQLVKICRPGGTVCDPFTGSGTTGVAALAEGYAFVGAEVSGHYFAVAQQRLAAQEQLTRADFDLA</sequence>
<reference evidence="6 7" key="1">
    <citation type="submission" date="2016-10" db="EMBL/GenBank/DDBJ databases">
        <title>Genome sequence of Streptomyces gilvigriseus MUSC 26.</title>
        <authorList>
            <person name="Lee L.-H."/>
            <person name="Ser H.-L."/>
        </authorList>
    </citation>
    <scope>NUCLEOTIDE SEQUENCE [LARGE SCALE GENOMIC DNA]</scope>
    <source>
        <strain evidence="6 7">MUSC 26</strain>
    </source>
</reference>
<dbReference type="RefSeq" id="WP_071658070.1">
    <property type="nucleotide sequence ID" value="NZ_MLCF01000121.1"/>
</dbReference>
<dbReference type="PRINTS" id="PR00508">
    <property type="entry name" value="S21N4MTFRASE"/>
</dbReference>
<keyword evidence="2 6" id="KW-0489">Methyltransferase</keyword>
<evidence type="ECO:0000256" key="4">
    <source>
        <dbReference type="RuleBase" id="RU362026"/>
    </source>
</evidence>
<dbReference type="AlphaFoldDB" id="A0A1J7BR85"/>
<name>A0A1J7BR85_9ACTN</name>